<dbReference type="InterPro" id="IPR022271">
    <property type="entry name" value="Lipocalin_ApoD"/>
</dbReference>
<comment type="function">
    <text evidence="11">Involved in the storage or transport of lipids necessary for membrane maintenance under stressful conditions. Displays a binding preference for lysophospholipids.</text>
</comment>
<dbReference type="Gene3D" id="2.40.128.20">
    <property type="match status" value="1"/>
</dbReference>
<dbReference type="Proteomes" id="UP000256686">
    <property type="component" value="Unassembled WGS sequence"/>
</dbReference>
<gene>
    <name evidence="15" type="ORF">DRF65_03380</name>
</gene>
<feature type="domain" description="Lipocalin/cytosolic fatty-acid binding" evidence="14">
    <location>
        <begin position="35"/>
        <end position="174"/>
    </location>
</feature>
<keyword evidence="9" id="KW-0998">Cell outer membrane</keyword>
<dbReference type="EMBL" id="QNVT01000002">
    <property type="protein sequence ID" value="REC63763.1"/>
    <property type="molecule type" value="Genomic_DNA"/>
</dbReference>
<sequence length="182" mass="21002">MKNRIIFTLLMSFGLLNILSSCSSMPEKAQPVNQFDVNRYLGTWYEIARFDYRFEKDLDNAMAQYSLNADGSVNVTNSGYNFKKKEWVSVNGTAKFRGDKNTAALKVSFFGPFYAGYNVVALEDYKYALVAGKNLDYLWILSREKNIPENIKQKFMIKAQEIGYDTSKLIWVKQDKESPFDK</sequence>
<evidence type="ECO:0000256" key="3">
    <source>
        <dbReference type="ARBA" id="ARBA00006889"/>
    </source>
</evidence>
<comment type="subcellular location">
    <subcellularLocation>
        <location evidence="1">Cell outer membrane</location>
    </subcellularLocation>
    <subcellularLocation>
        <location evidence="2">Membrane</location>
        <topology evidence="2">Lipid-anchor</topology>
    </subcellularLocation>
</comment>
<keyword evidence="7" id="KW-0472">Membrane</keyword>
<dbReference type="PROSITE" id="PS00213">
    <property type="entry name" value="LIPOCALIN"/>
    <property type="match status" value="1"/>
</dbReference>
<dbReference type="PIRSF" id="PIRSF036893">
    <property type="entry name" value="Lipocalin_ApoD"/>
    <property type="match status" value="1"/>
</dbReference>
<evidence type="ECO:0000256" key="12">
    <source>
        <dbReference type="ARBA" id="ARBA00071217"/>
    </source>
</evidence>
<feature type="signal peptide" evidence="13">
    <location>
        <begin position="1"/>
        <end position="29"/>
    </location>
</feature>
<keyword evidence="6" id="KW-0446">Lipid-binding</keyword>
<evidence type="ECO:0000256" key="1">
    <source>
        <dbReference type="ARBA" id="ARBA00004442"/>
    </source>
</evidence>
<dbReference type="AlphaFoldDB" id="A0A3D9CCY3"/>
<keyword evidence="10" id="KW-0449">Lipoprotein</keyword>
<comment type="similarity">
    <text evidence="3 13">Belongs to the calycin superfamily. Lipocalin family.</text>
</comment>
<name>A0A3D9CCY3_9FLAO</name>
<evidence type="ECO:0000256" key="8">
    <source>
        <dbReference type="ARBA" id="ARBA00023139"/>
    </source>
</evidence>
<evidence type="ECO:0000313" key="16">
    <source>
        <dbReference type="Proteomes" id="UP000256686"/>
    </source>
</evidence>
<evidence type="ECO:0000256" key="11">
    <source>
        <dbReference type="ARBA" id="ARBA00057024"/>
    </source>
</evidence>
<dbReference type="InterPro" id="IPR012674">
    <property type="entry name" value="Calycin"/>
</dbReference>
<evidence type="ECO:0000256" key="10">
    <source>
        <dbReference type="ARBA" id="ARBA00023288"/>
    </source>
</evidence>
<dbReference type="InterPro" id="IPR000566">
    <property type="entry name" value="Lipocln_cytosolic_FA-bd_dom"/>
</dbReference>
<evidence type="ECO:0000256" key="4">
    <source>
        <dbReference type="ARBA" id="ARBA00011738"/>
    </source>
</evidence>
<dbReference type="FunFam" id="2.40.128.20:FF:000002">
    <property type="entry name" value="Outer membrane lipoprotein Blc"/>
    <property type="match status" value="1"/>
</dbReference>
<accession>A0A3D9CCY3</accession>
<keyword evidence="5 13" id="KW-0732">Signal</keyword>
<dbReference type="PROSITE" id="PS51257">
    <property type="entry name" value="PROKAR_LIPOPROTEIN"/>
    <property type="match status" value="1"/>
</dbReference>
<dbReference type="Pfam" id="PF08212">
    <property type="entry name" value="Lipocalin_2"/>
    <property type="match status" value="1"/>
</dbReference>
<evidence type="ECO:0000256" key="5">
    <source>
        <dbReference type="ARBA" id="ARBA00022729"/>
    </source>
</evidence>
<dbReference type="GO" id="GO:0009279">
    <property type="term" value="C:cell outer membrane"/>
    <property type="evidence" value="ECO:0007669"/>
    <property type="project" value="UniProtKB-SubCell"/>
</dbReference>
<reference evidence="16" key="1">
    <citation type="submission" date="2018-06" db="EMBL/GenBank/DDBJ databases">
        <authorList>
            <person name="Lum Nde A."/>
            <person name="Hugo C."/>
        </authorList>
    </citation>
    <scope>NUCLEOTIDE SEQUENCE [LARGE SCALE GENOMIC DNA]</scope>
    <source>
        <strain evidence="16">1_F178</strain>
    </source>
</reference>
<evidence type="ECO:0000313" key="15">
    <source>
        <dbReference type="EMBL" id="REC63763.1"/>
    </source>
</evidence>
<keyword evidence="16" id="KW-1185">Reference proteome</keyword>
<evidence type="ECO:0000256" key="9">
    <source>
        <dbReference type="ARBA" id="ARBA00023237"/>
    </source>
</evidence>
<dbReference type="SUPFAM" id="SSF50814">
    <property type="entry name" value="Lipocalins"/>
    <property type="match status" value="1"/>
</dbReference>
<proteinExistence type="inferred from homology"/>
<protein>
    <recommendedName>
        <fullName evidence="12">Outer membrane lipoprotein Blc</fullName>
    </recommendedName>
</protein>
<feature type="chain" id="PRO_5017498512" description="Outer membrane lipoprotein Blc" evidence="13">
    <location>
        <begin position="30"/>
        <end position="182"/>
    </location>
</feature>
<evidence type="ECO:0000256" key="6">
    <source>
        <dbReference type="ARBA" id="ARBA00023121"/>
    </source>
</evidence>
<dbReference type="CDD" id="cd19438">
    <property type="entry name" value="lipocalin_Blc-like"/>
    <property type="match status" value="1"/>
</dbReference>
<organism evidence="15 16">
    <name type="scientific">Chryseobacterium pennae</name>
    <dbReference type="NCBI Taxonomy" id="2258962"/>
    <lineage>
        <taxon>Bacteria</taxon>
        <taxon>Pseudomonadati</taxon>
        <taxon>Bacteroidota</taxon>
        <taxon>Flavobacteriia</taxon>
        <taxon>Flavobacteriales</taxon>
        <taxon>Weeksellaceae</taxon>
        <taxon>Chryseobacterium group</taxon>
        <taxon>Chryseobacterium</taxon>
    </lineage>
</organism>
<keyword evidence="8" id="KW-0564">Palmitate</keyword>
<dbReference type="PANTHER" id="PTHR10612">
    <property type="entry name" value="APOLIPOPROTEIN D"/>
    <property type="match status" value="1"/>
</dbReference>
<comment type="subunit">
    <text evidence="4">Homodimer.</text>
</comment>
<dbReference type="GO" id="GO:0006950">
    <property type="term" value="P:response to stress"/>
    <property type="evidence" value="ECO:0007669"/>
    <property type="project" value="UniProtKB-ARBA"/>
</dbReference>
<evidence type="ECO:0000256" key="7">
    <source>
        <dbReference type="ARBA" id="ARBA00023136"/>
    </source>
</evidence>
<dbReference type="GO" id="GO:0008289">
    <property type="term" value="F:lipid binding"/>
    <property type="evidence" value="ECO:0007669"/>
    <property type="project" value="UniProtKB-KW"/>
</dbReference>
<evidence type="ECO:0000256" key="13">
    <source>
        <dbReference type="PIRNR" id="PIRNR036893"/>
    </source>
</evidence>
<dbReference type="InterPro" id="IPR047202">
    <property type="entry name" value="Lipocalin_Blc-like_dom"/>
</dbReference>
<comment type="caution">
    <text evidence="15">The sequence shown here is derived from an EMBL/GenBank/DDBJ whole genome shotgun (WGS) entry which is preliminary data.</text>
</comment>
<dbReference type="PRINTS" id="PR01171">
    <property type="entry name" value="BCTLIPOCALIN"/>
</dbReference>
<dbReference type="InterPro" id="IPR002446">
    <property type="entry name" value="Lipocalin_bac"/>
</dbReference>
<evidence type="ECO:0000256" key="2">
    <source>
        <dbReference type="ARBA" id="ARBA00004635"/>
    </source>
</evidence>
<dbReference type="InterPro" id="IPR022272">
    <property type="entry name" value="Lipocalin_CS"/>
</dbReference>
<evidence type="ECO:0000259" key="14">
    <source>
        <dbReference type="Pfam" id="PF08212"/>
    </source>
</evidence>
<dbReference type="PANTHER" id="PTHR10612:SF34">
    <property type="entry name" value="APOLIPOPROTEIN D"/>
    <property type="match status" value="1"/>
</dbReference>
<dbReference type="RefSeq" id="WP_115968841.1">
    <property type="nucleotide sequence ID" value="NZ_QNVT01000002.1"/>
</dbReference>